<accession>A0A2P8HYR8</accession>
<sequence length="57" mass="5962">MSLDEAQADDDVRTINGIQVGIEGQIVDHVANVTLDVDEDEDGEQGLVMAGAGDDCC</sequence>
<comment type="caution">
    <text evidence="1">The sequence shown here is derived from an EMBL/GenBank/DDBJ whole genome shotgun (WGS) entry which is preliminary data.</text>
</comment>
<evidence type="ECO:0000313" key="2">
    <source>
        <dbReference type="Proteomes" id="UP000242310"/>
    </source>
</evidence>
<organism evidence="1 2">
    <name type="scientific">Salsuginibacillus halophilus</name>
    <dbReference type="NCBI Taxonomy" id="517424"/>
    <lineage>
        <taxon>Bacteria</taxon>
        <taxon>Bacillati</taxon>
        <taxon>Bacillota</taxon>
        <taxon>Bacilli</taxon>
        <taxon>Bacillales</taxon>
        <taxon>Bacillaceae</taxon>
        <taxon>Salsuginibacillus</taxon>
    </lineage>
</organism>
<name>A0A2P8HYR8_9BACI</name>
<dbReference type="Proteomes" id="UP000242310">
    <property type="component" value="Unassembled WGS sequence"/>
</dbReference>
<evidence type="ECO:0000313" key="1">
    <source>
        <dbReference type="EMBL" id="PSL51343.1"/>
    </source>
</evidence>
<proteinExistence type="predicted"/>
<keyword evidence="2" id="KW-1185">Reference proteome</keyword>
<dbReference type="EMBL" id="PYAV01000001">
    <property type="protein sequence ID" value="PSL51343.1"/>
    <property type="molecule type" value="Genomic_DNA"/>
</dbReference>
<reference evidence="1 2" key="1">
    <citation type="submission" date="2018-03" db="EMBL/GenBank/DDBJ databases">
        <title>Genomic Encyclopedia of Type Strains, Phase III (KMG-III): the genomes of soil and plant-associated and newly described type strains.</title>
        <authorList>
            <person name="Whitman W."/>
        </authorList>
    </citation>
    <scope>NUCLEOTIDE SEQUENCE [LARGE SCALE GENOMIC DNA]</scope>
    <source>
        <strain evidence="1 2">CGMCC 1.07653</strain>
    </source>
</reference>
<gene>
    <name evidence="1" type="ORF">B0H94_101257</name>
</gene>
<dbReference type="AlphaFoldDB" id="A0A2P8HYR8"/>
<protein>
    <submittedName>
        <fullName evidence="1">Uncharacterized protein</fullName>
    </submittedName>
</protein>